<evidence type="ECO:0000256" key="5">
    <source>
        <dbReference type="ARBA" id="ARBA00022801"/>
    </source>
</evidence>
<organism evidence="10">
    <name type="scientific">Corynebacterium glutamicum (strain R)</name>
    <dbReference type="NCBI Taxonomy" id="340322"/>
    <lineage>
        <taxon>Bacteria</taxon>
        <taxon>Bacillati</taxon>
        <taxon>Actinomycetota</taxon>
        <taxon>Actinomycetes</taxon>
        <taxon>Mycobacteriales</taxon>
        <taxon>Corynebacteriaceae</taxon>
        <taxon>Corynebacterium</taxon>
    </lineage>
</organism>
<evidence type="ECO:0000256" key="1">
    <source>
        <dbReference type="ARBA" id="ARBA00001947"/>
    </source>
</evidence>
<evidence type="ECO:0008006" key="11">
    <source>
        <dbReference type="Google" id="ProtNLM"/>
    </source>
</evidence>
<dbReference type="PRINTS" id="PR00786">
    <property type="entry name" value="NEPRILYSIN"/>
</dbReference>
<keyword evidence="3" id="KW-0645">Protease</keyword>
<evidence type="ECO:0000313" key="10">
    <source>
        <dbReference type="EMBL" id="BAF53196.1"/>
    </source>
</evidence>
<keyword evidence="7" id="KW-0482">Metalloprotease</keyword>
<protein>
    <recommendedName>
        <fullName evidence="11">Peptidase M13</fullName>
    </recommendedName>
</protein>
<dbReference type="PANTHER" id="PTHR11733:SF167">
    <property type="entry name" value="FI17812P1-RELATED"/>
    <property type="match status" value="1"/>
</dbReference>
<evidence type="ECO:0000259" key="9">
    <source>
        <dbReference type="Pfam" id="PF05649"/>
    </source>
</evidence>
<evidence type="ECO:0000259" key="8">
    <source>
        <dbReference type="Pfam" id="PF01431"/>
    </source>
</evidence>
<dbReference type="InterPro" id="IPR018497">
    <property type="entry name" value="Peptidase_M13_C"/>
</dbReference>
<dbReference type="Pfam" id="PF01431">
    <property type="entry name" value="Peptidase_M13"/>
    <property type="match status" value="1"/>
</dbReference>
<dbReference type="Proteomes" id="UP000006698">
    <property type="component" value="Chromosome"/>
</dbReference>
<name>A0AB72V7R3_CORGB</name>
<dbReference type="SUPFAM" id="SSF55486">
    <property type="entry name" value="Metalloproteases ('zincins'), catalytic domain"/>
    <property type="match status" value="1"/>
</dbReference>
<dbReference type="GO" id="GO:0005886">
    <property type="term" value="C:plasma membrane"/>
    <property type="evidence" value="ECO:0007669"/>
    <property type="project" value="TreeGrafter"/>
</dbReference>
<reference evidence="10" key="1">
    <citation type="journal article" date="2007" name="Microbiology">
        <title>Comparative analysis of the Corynebacterium glutamicum group and complete genome sequence of strain R.</title>
        <authorList>
            <person name="Yukawa H."/>
            <person name="Omumasaba C.A."/>
            <person name="Nonaka H."/>
            <person name="Kos P."/>
            <person name="Okai N."/>
            <person name="Suzuki N."/>
            <person name="Suda M."/>
            <person name="Tsuge Y."/>
            <person name="Watanabe J."/>
            <person name="Ikeda Y."/>
            <person name="Vertes A.A."/>
            <person name="Inui M."/>
        </authorList>
    </citation>
    <scope>NUCLEOTIDE SEQUENCE</scope>
    <source>
        <strain evidence="10">R</strain>
    </source>
</reference>
<keyword evidence="5" id="KW-0378">Hydrolase</keyword>
<comment type="similarity">
    <text evidence="2">Belongs to the peptidase M13 family.</text>
</comment>
<evidence type="ECO:0000256" key="3">
    <source>
        <dbReference type="ARBA" id="ARBA00022670"/>
    </source>
</evidence>
<dbReference type="KEGG" id="cgt:cgR_0233"/>
<comment type="cofactor">
    <cofactor evidence="1">
        <name>Zn(2+)</name>
        <dbReference type="ChEBI" id="CHEBI:29105"/>
    </cofactor>
</comment>
<evidence type="ECO:0000256" key="4">
    <source>
        <dbReference type="ARBA" id="ARBA00022723"/>
    </source>
</evidence>
<keyword evidence="6" id="KW-0862">Zinc</keyword>
<dbReference type="Gene3D" id="3.40.390.10">
    <property type="entry name" value="Collagenase (Catalytic Domain)"/>
    <property type="match status" value="1"/>
</dbReference>
<accession>A0AB72V7R3</accession>
<dbReference type="PANTHER" id="PTHR11733">
    <property type="entry name" value="ZINC METALLOPROTEASE FAMILY M13 NEPRILYSIN-RELATED"/>
    <property type="match status" value="1"/>
</dbReference>
<feature type="domain" description="Peptidase M13 C-terminal" evidence="8">
    <location>
        <begin position="460"/>
        <end position="685"/>
    </location>
</feature>
<gene>
    <name evidence="10" type="ordered locus">cgR_0233</name>
</gene>
<dbReference type="EMBL" id="AP009044">
    <property type="protein sequence ID" value="BAF53196.1"/>
    <property type="molecule type" value="Genomic_DNA"/>
</dbReference>
<dbReference type="Gene3D" id="1.10.1380.10">
    <property type="entry name" value="Neutral endopeptidase , domain2"/>
    <property type="match status" value="1"/>
</dbReference>
<dbReference type="InterPro" id="IPR024079">
    <property type="entry name" value="MetalloPept_cat_dom_sf"/>
</dbReference>
<dbReference type="InterPro" id="IPR000718">
    <property type="entry name" value="Peptidase_M13"/>
</dbReference>
<feature type="domain" description="Peptidase M13 N-terminal" evidence="9">
    <location>
        <begin position="49"/>
        <end position="409"/>
    </location>
</feature>
<evidence type="ECO:0000256" key="7">
    <source>
        <dbReference type="ARBA" id="ARBA00023049"/>
    </source>
</evidence>
<dbReference type="GO" id="GO:0016485">
    <property type="term" value="P:protein processing"/>
    <property type="evidence" value="ECO:0007669"/>
    <property type="project" value="TreeGrafter"/>
</dbReference>
<sequence length="689" mass="76428">MRFQLVLALDYAHTDRLPSGVDMIPNAQPTCGTNHKPCAGKSPRVGHMKDLYRFVNGPWLDTHIIPDDRAVDGTFHKLRDDAEEDVHEIVKEDTGRAGTLYASFMDTDTINAAGVAPLDADLNRLSVANSSFFAAALGELDREGVGAPVGFWVEKDSSSNESVAYVIQSGLGLPDEAYYREEAHAETLAAYKEHVERMLGYLDNSRLFGLSAASAAARIVALETEIAAGHWDVVKTRDAVATYNPTELGALPPKVRTLLSSAGLPDQRLVSMMPSYLDHLNGLLVDDRLPDWQLWATWHILRSRAGLLTEEISQANFDFYGTKLSGATEQKDRWKRAVGLAERMVGEEIGQRFVEKHFPASSKEHMLELVDYLVAAYRDRISNLEWMTPATRERALEKLGKFNAKIGYPDKWRSYEGLEFGSDLVDNSRKGSAFLHDYELSKIGKPADRDEWVTTPQTVNAFYNPVVNDITFPAAILRAPFFDPEAEAAENFGAIGAVIGHEIGHGFDDQGSQYDGDGNLNSWWTDEDRSAFEQLTSRLVTQFSGLVPAVLTSEGVDTDGVNGEFTLGENIGDLGGLGIAVVAYEKYLADRGQTFETSPVQKFEAEGAEEGLAEQEFNGLQRLFLSWARVWRTKIRPQMAVQYLAIDPHSPAEFRCNVIAGNVAEFYEAFDVPEDAPVYIKPEERLAIW</sequence>
<dbReference type="InterPro" id="IPR042089">
    <property type="entry name" value="Peptidase_M13_dom_2"/>
</dbReference>
<dbReference type="GO" id="GO:0046872">
    <property type="term" value="F:metal ion binding"/>
    <property type="evidence" value="ECO:0007669"/>
    <property type="project" value="UniProtKB-KW"/>
</dbReference>
<dbReference type="PROSITE" id="PS51885">
    <property type="entry name" value="NEPRILYSIN"/>
    <property type="match status" value="1"/>
</dbReference>
<dbReference type="AlphaFoldDB" id="A0AB72V7R3"/>
<keyword evidence="4" id="KW-0479">Metal-binding</keyword>
<evidence type="ECO:0000256" key="6">
    <source>
        <dbReference type="ARBA" id="ARBA00022833"/>
    </source>
</evidence>
<dbReference type="InterPro" id="IPR008753">
    <property type="entry name" value="Peptidase_M13_N"/>
</dbReference>
<evidence type="ECO:0000256" key="2">
    <source>
        <dbReference type="ARBA" id="ARBA00007357"/>
    </source>
</evidence>
<dbReference type="GO" id="GO:0004222">
    <property type="term" value="F:metalloendopeptidase activity"/>
    <property type="evidence" value="ECO:0007669"/>
    <property type="project" value="InterPro"/>
</dbReference>
<dbReference type="CDD" id="cd08662">
    <property type="entry name" value="M13"/>
    <property type="match status" value="1"/>
</dbReference>
<proteinExistence type="inferred from homology"/>
<dbReference type="Pfam" id="PF05649">
    <property type="entry name" value="Peptidase_M13_N"/>
    <property type="match status" value="1"/>
</dbReference>